<keyword evidence="3" id="KW-1185">Reference proteome</keyword>
<evidence type="ECO:0000313" key="3">
    <source>
        <dbReference type="Proteomes" id="UP000215483"/>
    </source>
</evidence>
<name>A0A233SF10_STRDA</name>
<evidence type="ECO:0000313" key="2">
    <source>
        <dbReference type="EMBL" id="OXY94237.1"/>
    </source>
</evidence>
<protein>
    <submittedName>
        <fullName evidence="2">Uncharacterized protein</fullName>
    </submittedName>
</protein>
<accession>A0A233SF10</accession>
<feature type="region of interest" description="Disordered" evidence="1">
    <location>
        <begin position="82"/>
        <end position="106"/>
    </location>
</feature>
<sequence length="106" mass="11495">MDREDEPLEVWAARRDRRREADRQIVGTRRVVSLAPGPKAAHINPEGPRALLGWDGHAWVTVGVARNADEAREFLGHIPVPAAEPGAEVPPAIPGLGLGPGRHRKP</sequence>
<evidence type="ECO:0000256" key="1">
    <source>
        <dbReference type="SAM" id="MobiDB-lite"/>
    </source>
</evidence>
<dbReference type="EMBL" id="MCGQ01000016">
    <property type="protein sequence ID" value="OXY94237.1"/>
    <property type="molecule type" value="Genomic_DNA"/>
</dbReference>
<dbReference type="Pfam" id="PF19565">
    <property type="entry name" value="DUF6087"/>
    <property type="match status" value="1"/>
</dbReference>
<gene>
    <name evidence="2" type="ORF">BEK98_20450</name>
</gene>
<dbReference type="InterPro" id="IPR045733">
    <property type="entry name" value="DUF6087"/>
</dbReference>
<dbReference type="Proteomes" id="UP000215483">
    <property type="component" value="Unassembled WGS sequence"/>
</dbReference>
<reference evidence="2 3" key="1">
    <citation type="submission" date="2016-07" db="EMBL/GenBank/DDBJ databases">
        <title>Draft genome of Streptomyces diastatochromogenes.</title>
        <authorList>
            <person name="Podduturi R."/>
            <person name="Lukassen M.B."/>
            <person name="Clausen N."/>
            <person name="Nielsen J.L."/>
            <person name="Jorgensen N.O."/>
        </authorList>
    </citation>
    <scope>NUCLEOTIDE SEQUENCE [LARGE SCALE GENOMIC DNA]</scope>
    <source>
        <strain evidence="2 3">DSM 40608</strain>
    </source>
</reference>
<dbReference type="RefSeq" id="WP_094218107.1">
    <property type="nucleotide sequence ID" value="NZ_MCGQ01000016.1"/>
</dbReference>
<proteinExistence type="predicted"/>
<dbReference type="AlphaFoldDB" id="A0A233SF10"/>
<organism evidence="2 3">
    <name type="scientific">Streptomyces diastatochromogenes</name>
    <dbReference type="NCBI Taxonomy" id="42236"/>
    <lineage>
        <taxon>Bacteria</taxon>
        <taxon>Bacillati</taxon>
        <taxon>Actinomycetota</taxon>
        <taxon>Actinomycetes</taxon>
        <taxon>Kitasatosporales</taxon>
        <taxon>Streptomycetaceae</taxon>
        <taxon>Streptomyces</taxon>
    </lineage>
</organism>
<dbReference type="OrthoDB" id="4249759at2"/>
<comment type="caution">
    <text evidence="2">The sequence shown here is derived from an EMBL/GenBank/DDBJ whole genome shotgun (WGS) entry which is preliminary data.</text>
</comment>